<evidence type="ECO:0000259" key="1">
    <source>
        <dbReference type="PROSITE" id="PS50404"/>
    </source>
</evidence>
<evidence type="ECO:0000313" key="3">
    <source>
        <dbReference type="EMBL" id="TKD11874.1"/>
    </source>
</evidence>
<dbReference type="OrthoDB" id="9794721at2"/>
<dbReference type="PANTHER" id="PTHR44051">
    <property type="entry name" value="GLUTATHIONE S-TRANSFERASE-RELATED"/>
    <property type="match status" value="1"/>
</dbReference>
<dbReference type="EMBL" id="SSMQ01000005">
    <property type="protein sequence ID" value="TKD11874.1"/>
    <property type="molecule type" value="Genomic_DNA"/>
</dbReference>
<dbReference type="CDD" id="cd00570">
    <property type="entry name" value="GST_N_family"/>
    <property type="match status" value="1"/>
</dbReference>
<dbReference type="Gene3D" id="1.20.1050.10">
    <property type="match status" value="1"/>
</dbReference>
<dbReference type="InterPro" id="IPR036249">
    <property type="entry name" value="Thioredoxin-like_sf"/>
</dbReference>
<dbReference type="RefSeq" id="WP_136928148.1">
    <property type="nucleotide sequence ID" value="NZ_SSMQ01000005.1"/>
</dbReference>
<keyword evidence="3" id="KW-0808">Transferase</keyword>
<comment type="caution">
    <text evidence="3">The sequence shown here is derived from an EMBL/GenBank/DDBJ whole genome shotgun (WGS) entry which is preliminary data.</text>
</comment>
<dbReference type="CDD" id="cd00299">
    <property type="entry name" value="GST_C_family"/>
    <property type="match status" value="1"/>
</dbReference>
<sequence>MSLTFYYGSGSPYAWKVWLALEHKKLDYDWKLLSFDRDETSTPEYLAINPRGKVPVLVHDGLVIAESNAIVEYLEERFPDAPLWPRDVAARAQARQFAAEADGYIAPVQRRLFQETLYTKEEARDATKIGEAQAAILAELARWEARLTGDWLVGELSLADFAVYPHIRAIRRVDDRLPAHGLGERWPARIAAWMKRIEALPYYAKTIPPHWKG</sequence>
<feature type="domain" description="GST N-terminal" evidence="1">
    <location>
        <begin position="1"/>
        <end position="82"/>
    </location>
</feature>
<dbReference type="Gene3D" id="3.40.30.10">
    <property type="entry name" value="Glutaredoxin"/>
    <property type="match status" value="1"/>
</dbReference>
<dbReference type="PROSITE" id="PS50404">
    <property type="entry name" value="GST_NTER"/>
    <property type="match status" value="1"/>
</dbReference>
<dbReference type="SFLD" id="SFLDG00358">
    <property type="entry name" value="Main_(cytGST)"/>
    <property type="match status" value="1"/>
</dbReference>
<dbReference type="SUPFAM" id="SSF47616">
    <property type="entry name" value="GST C-terminal domain-like"/>
    <property type="match status" value="1"/>
</dbReference>
<dbReference type="AlphaFoldDB" id="A0A4U1JH24"/>
<evidence type="ECO:0000259" key="2">
    <source>
        <dbReference type="PROSITE" id="PS50405"/>
    </source>
</evidence>
<dbReference type="PANTHER" id="PTHR44051:SF8">
    <property type="entry name" value="GLUTATHIONE S-TRANSFERASE GSTA"/>
    <property type="match status" value="1"/>
</dbReference>
<dbReference type="Proteomes" id="UP000309215">
    <property type="component" value="Unassembled WGS sequence"/>
</dbReference>
<gene>
    <name evidence="3" type="ORF">E8A74_07010</name>
</gene>
<feature type="domain" description="GST C-terminal" evidence="2">
    <location>
        <begin position="87"/>
        <end position="213"/>
    </location>
</feature>
<dbReference type="InterPro" id="IPR004045">
    <property type="entry name" value="Glutathione_S-Trfase_N"/>
</dbReference>
<organism evidence="3 4">
    <name type="scientific">Polyangium fumosum</name>
    <dbReference type="NCBI Taxonomy" id="889272"/>
    <lineage>
        <taxon>Bacteria</taxon>
        <taxon>Pseudomonadati</taxon>
        <taxon>Myxococcota</taxon>
        <taxon>Polyangia</taxon>
        <taxon>Polyangiales</taxon>
        <taxon>Polyangiaceae</taxon>
        <taxon>Polyangium</taxon>
    </lineage>
</organism>
<dbReference type="Pfam" id="PF00043">
    <property type="entry name" value="GST_C"/>
    <property type="match status" value="1"/>
</dbReference>
<dbReference type="Pfam" id="PF13409">
    <property type="entry name" value="GST_N_2"/>
    <property type="match status" value="1"/>
</dbReference>
<dbReference type="PROSITE" id="PS50405">
    <property type="entry name" value="GST_CTER"/>
    <property type="match status" value="1"/>
</dbReference>
<dbReference type="SFLD" id="SFLDS00019">
    <property type="entry name" value="Glutathione_Transferase_(cytos"/>
    <property type="match status" value="1"/>
</dbReference>
<evidence type="ECO:0000313" key="4">
    <source>
        <dbReference type="Proteomes" id="UP000309215"/>
    </source>
</evidence>
<dbReference type="InterPro" id="IPR004046">
    <property type="entry name" value="GST_C"/>
</dbReference>
<proteinExistence type="predicted"/>
<accession>A0A4U1JH24</accession>
<dbReference type="InterPro" id="IPR040079">
    <property type="entry name" value="Glutathione_S-Trfase"/>
</dbReference>
<dbReference type="InterPro" id="IPR010987">
    <property type="entry name" value="Glutathione-S-Trfase_C-like"/>
</dbReference>
<dbReference type="SUPFAM" id="SSF52833">
    <property type="entry name" value="Thioredoxin-like"/>
    <property type="match status" value="1"/>
</dbReference>
<name>A0A4U1JH24_9BACT</name>
<keyword evidence="4" id="KW-1185">Reference proteome</keyword>
<reference evidence="3 4" key="1">
    <citation type="submission" date="2019-04" db="EMBL/GenBank/DDBJ databases">
        <authorList>
            <person name="Li Y."/>
            <person name="Wang J."/>
        </authorList>
    </citation>
    <scope>NUCLEOTIDE SEQUENCE [LARGE SCALE GENOMIC DNA]</scope>
    <source>
        <strain evidence="3 4">DSM 14668</strain>
    </source>
</reference>
<protein>
    <submittedName>
        <fullName evidence="3">Glutathione S-transferase family protein</fullName>
    </submittedName>
</protein>
<dbReference type="InterPro" id="IPR036282">
    <property type="entry name" value="Glutathione-S-Trfase_C_sf"/>
</dbReference>
<dbReference type="GO" id="GO:0016740">
    <property type="term" value="F:transferase activity"/>
    <property type="evidence" value="ECO:0007669"/>
    <property type="project" value="UniProtKB-KW"/>
</dbReference>